<reference evidence="2" key="1">
    <citation type="journal article" date="2014" name="Front. Microbiol.">
        <title>High frequency of phylogenetically diverse reductive dehalogenase-homologous genes in deep subseafloor sedimentary metagenomes.</title>
        <authorList>
            <person name="Kawai M."/>
            <person name="Futagami T."/>
            <person name="Toyoda A."/>
            <person name="Takaki Y."/>
            <person name="Nishi S."/>
            <person name="Hori S."/>
            <person name="Arai W."/>
            <person name="Tsubouchi T."/>
            <person name="Morono Y."/>
            <person name="Uchiyama I."/>
            <person name="Ito T."/>
            <person name="Fujiyama A."/>
            <person name="Inagaki F."/>
            <person name="Takami H."/>
        </authorList>
    </citation>
    <scope>NUCLEOTIDE SEQUENCE</scope>
    <source>
        <strain evidence="2">Expedition CK06-06</strain>
    </source>
</reference>
<protein>
    <submittedName>
        <fullName evidence="2">Uncharacterized protein</fullName>
    </submittedName>
</protein>
<evidence type="ECO:0000256" key="1">
    <source>
        <dbReference type="SAM" id="MobiDB-lite"/>
    </source>
</evidence>
<comment type="caution">
    <text evidence="2">The sequence shown here is derived from an EMBL/GenBank/DDBJ whole genome shotgun (WGS) entry which is preliminary data.</text>
</comment>
<dbReference type="EMBL" id="BARW01015253">
    <property type="protein sequence ID" value="GAI92586.1"/>
    <property type="molecule type" value="Genomic_DNA"/>
</dbReference>
<dbReference type="AlphaFoldDB" id="X1TMJ6"/>
<organism evidence="2">
    <name type="scientific">marine sediment metagenome</name>
    <dbReference type="NCBI Taxonomy" id="412755"/>
    <lineage>
        <taxon>unclassified sequences</taxon>
        <taxon>metagenomes</taxon>
        <taxon>ecological metagenomes</taxon>
    </lineage>
</organism>
<gene>
    <name evidence="2" type="ORF">S12H4_26814</name>
</gene>
<sequence length="58" mass="6714">MAKRKKHKLLYPPRYPRRDPRNLERMRIGGNLGRMIQRYNKLVPPALGVADEGENNGA</sequence>
<accession>X1TMJ6</accession>
<proteinExistence type="predicted"/>
<feature type="region of interest" description="Disordered" evidence="1">
    <location>
        <begin position="1"/>
        <end position="21"/>
    </location>
</feature>
<name>X1TMJ6_9ZZZZ</name>
<evidence type="ECO:0000313" key="2">
    <source>
        <dbReference type="EMBL" id="GAI92586.1"/>
    </source>
</evidence>